<evidence type="ECO:0000256" key="2">
    <source>
        <dbReference type="ARBA" id="ARBA00023043"/>
    </source>
</evidence>
<dbReference type="InterPro" id="IPR051165">
    <property type="entry name" value="Multifunctional_ANK_Repeat"/>
</dbReference>
<keyword evidence="1" id="KW-0677">Repeat</keyword>
<dbReference type="InterPro" id="IPR002110">
    <property type="entry name" value="Ankyrin_rpt"/>
</dbReference>
<feature type="repeat" description="ANK" evidence="3">
    <location>
        <begin position="192"/>
        <end position="224"/>
    </location>
</feature>
<dbReference type="PROSITE" id="PS50088">
    <property type="entry name" value="ANK_REPEAT"/>
    <property type="match status" value="4"/>
</dbReference>
<keyword evidence="5" id="KW-1185">Reference proteome</keyword>
<dbReference type="EMBL" id="MCOG01000061">
    <property type="protein sequence ID" value="ORY60459.1"/>
    <property type="molecule type" value="Genomic_DNA"/>
</dbReference>
<dbReference type="PROSITE" id="PS50297">
    <property type="entry name" value="ANK_REP_REGION"/>
    <property type="match status" value="4"/>
</dbReference>
<dbReference type="OrthoDB" id="2118844at2759"/>
<dbReference type="SMART" id="SM00248">
    <property type="entry name" value="ANK"/>
    <property type="match status" value="6"/>
</dbReference>
<dbReference type="SUPFAM" id="SSF48403">
    <property type="entry name" value="Ankyrin repeat"/>
    <property type="match status" value="1"/>
</dbReference>
<dbReference type="Gene3D" id="1.25.40.20">
    <property type="entry name" value="Ankyrin repeat-containing domain"/>
    <property type="match status" value="2"/>
</dbReference>
<feature type="repeat" description="ANK" evidence="3">
    <location>
        <begin position="24"/>
        <end position="56"/>
    </location>
</feature>
<comment type="caution">
    <text evidence="4">The sequence shown here is derived from an EMBL/GenBank/DDBJ whole genome shotgun (WGS) entry which is preliminary data.</text>
</comment>
<gene>
    <name evidence="4" type="ORF">LY90DRAFT_408353</name>
</gene>
<evidence type="ECO:0000256" key="3">
    <source>
        <dbReference type="PROSITE-ProRule" id="PRU00023"/>
    </source>
</evidence>
<dbReference type="Proteomes" id="UP000193920">
    <property type="component" value="Unassembled WGS sequence"/>
</dbReference>
<reference evidence="4 5" key="1">
    <citation type="submission" date="2016-08" db="EMBL/GenBank/DDBJ databases">
        <title>A Parts List for Fungal Cellulosomes Revealed by Comparative Genomics.</title>
        <authorList>
            <consortium name="DOE Joint Genome Institute"/>
            <person name="Haitjema C.H."/>
            <person name="Gilmore S.P."/>
            <person name="Henske J.K."/>
            <person name="Solomon K.V."/>
            <person name="De Groot R."/>
            <person name="Kuo A."/>
            <person name="Mondo S.J."/>
            <person name="Salamov A.A."/>
            <person name="Labutti K."/>
            <person name="Zhao Z."/>
            <person name="Chiniquy J."/>
            <person name="Barry K."/>
            <person name="Brewer H.M."/>
            <person name="Purvine S.O."/>
            <person name="Wright A.T."/>
            <person name="Boxma B."/>
            <person name="Van Alen T."/>
            <person name="Hackstein J.H."/>
            <person name="Baker S.E."/>
            <person name="Grigoriev I.V."/>
            <person name="O'Malley M.A."/>
        </authorList>
    </citation>
    <scope>NUCLEOTIDE SEQUENCE [LARGE SCALE GENOMIC DNA]</scope>
    <source>
        <strain evidence="4 5">G1</strain>
    </source>
</reference>
<evidence type="ECO:0000256" key="1">
    <source>
        <dbReference type="ARBA" id="ARBA00022737"/>
    </source>
</evidence>
<feature type="repeat" description="ANK" evidence="3">
    <location>
        <begin position="57"/>
        <end position="80"/>
    </location>
</feature>
<evidence type="ECO:0000313" key="5">
    <source>
        <dbReference type="Proteomes" id="UP000193920"/>
    </source>
</evidence>
<feature type="repeat" description="ANK" evidence="3">
    <location>
        <begin position="92"/>
        <end position="124"/>
    </location>
</feature>
<dbReference type="AlphaFoldDB" id="A0A1Y2DMR1"/>
<dbReference type="PANTHER" id="PTHR24123:SF33">
    <property type="entry name" value="PROTEIN HOS4"/>
    <property type="match status" value="1"/>
</dbReference>
<dbReference type="STRING" id="1754190.A0A1Y2DMR1"/>
<dbReference type="Pfam" id="PF00023">
    <property type="entry name" value="Ank"/>
    <property type="match status" value="1"/>
</dbReference>
<dbReference type="InterPro" id="IPR036770">
    <property type="entry name" value="Ankyrin_rpt-contain_sf"/>
</dbReference>
<accession>A0A1Y2DMR1</accession>
<name>A0A1Y2DMR1_9FUNG</name>
<sequence length="261" mass="29912">MKKSRSDILLKTNLENNNGNRVEEGIPPLHQACEKGLEIKVKLFLDYGEDVNLLDKYDNSPLHYACTYDRINVVKILLQHPNININIKCFKSRITPFLCAAYNKNIKMMELLLDKGANINACDSNGASALFNLCKKENKDVFKFLLDRHINAKIQDKSGMTILHLIAVSGEKDLAPLILQYDPSIIDYQDIYGRTALHYASINNNQEAIKFFLQNNANVKLKDKNNNTPMDYLKDYNCYSDTIDDMIKNINYTDNKGKTFF</sequence>
<keyword evidence="2 3" id="KW-0040">ANK repeat</keyword>
<protein>
    <submittedName>
        <fullName evidence="4">Ankyrin</fullName>
    </submittedName>
</protein>
<organism evidence="4 5">
    <name type="scientific">Neocallimastix californiae</name>
    <dbReference type="NCBI Taxonomy" id="1754190"/>
    <lineage>
        <taxon>Eukaryota</taxon>
        <taxon>Fungi</taxon>
        <taxon>Fungi incertae sedis</taxon>
        <taxon>Chytridiomycota</taxon>
        <taxon>Chytridiomycota incertae sedis</taxon>
        <taxon>Neocallimastigomycetes</taxon>
        <taxon>Neocallimastigales</taxon>
        <taxon>Neocallimastigaceae</taxon>
        <taxon>Neocallimastix</taxon>
    </lineage>
</organism>
<dbReference type="Pfam" id="PF12796">
    <property type="entry name" value="Ank_2"/>
    <property type="match status" value="2"/>
</dbReference>
<dbReference type="PANTHER" id="PTHR24123">
    <property type="entry name" value="ANKYRIN REPEAT-CONTAINING"/>
    <property type="match status" value="1"/>
</dbReference>
<evidence type="ECO:0000313" key="4">
    <source>
        <dbReference type="EMBL" id="ORY60459.1"/>
    </source>
</evidence>
<proteinExistence type="predicted"/>